<dbReference type="PANTHER" id="PTHR33202:SF8">
    <property type="entry name" value="PEROXIDE-RESPONSIVE REPRESSOR PERR"/>
    <property type="match status" value="1"/>
</dbReference>
<comment type="cofactor">
    <cofactor evidence="11">
        <name>Zn(2+)</name>
        <dbReference type="ChEBI" id="CHEBI:29105"/>
    </cofactor>
    <text evidence="11">Binds 1 zinc ion per subunit.</text>
</comment>
<evidence type="ECO:0000256" key="4">
    <source>
        <dbReference type="ARBA" id="ARBA00022490"/>
    </source>
</evidence>
<dbReference type="Proteomes" id="UP000284379">
    <property type="component" value="Unassembled WGS sequence"/>
</dbReference>
<keyword evidence="12" id="KW-0408">Iron</keyword>
<evidence type="ECO:0000256" key="3">
    <source>
        <dbReference type="ARBA" id="ARBA00020910"/>
    </source>
</evidence>
<dbReference type="GO" id="GO:0008270">
    <property type="term" value="F:zinc ion binding"/>
    <property type="evidence" value="ECO:0007669"/>
    <property type="project" value="TreeGrafter"/>
</dbReference>
<dbReference type="AlphaFoldDB" id="A0A413VEE9"/>
<comment type="subcellular location">
    <subcellularLocation>
        <location evidence="1">Cytoplasm</location>
    </subcellularLocation>
</comment>
<dbReference type="Gene3D" id="1.10.10.10">
    <property type="entry name" value="Winged helix-like DNA-binding domain superfamily/Winged helix DNA-binding domain"/>
    <property type="match status" value="1"/>
</dbReference>
<dbReference type="CDD" id="cd07153">
    <property type="entry name" value="Fur_like"/>
    <property type="match status" value="1"/>
</dbReference>
<dbReference type="Gene3D" id="3.30.1490.190">
    <property type="match status" value="1"/>
</dbReference>
<dbReference type="GO" id="GO:0045892">
    <property type="term" value="P:negative regulation of DNA-templated transcription"/>
    <property type="evidence" value="ECO:0007669"/>
    <property type="project" value="TreeGrafter"/>
</dbReference>
<dbReference type="InterPro" id="IPR036388">
    <property type="entry name" value="WH-like_DNA-bd_sf"/>
</dbReference>
<dbReference type="InterPro" id="IPR002481">
    <property type="entry name" value="FUR"/>
</dbReference>
<keyword evidence="5" id="KW-0678">Repressor</keyword>
<gene>
    <name evidence="13" type="ORF">DW888_17440</name>
</gene>
<keyword evidence="8" id="KW-0805">Transcription regulation</keyword>
<dbReference type="SUPFAM" id="SSF46785">
    <property type="entry name" value="Winged helix' DNA-binding domain"/>
    <property type="match status" value="1"/>
</dbReference>
<evidence type="ECO:0000256" key="11">
    <source>
        <dbReference type="PIRSR" id="PIRSR602481-1"/>
    </source>
</evidence>
<evidence type="ECO:0000256" key="12">
    <source>
        <dbReference type="PIRSR" id="PIRSR602481-2"/>
    </source>
</evidence>
<dbReference type="GO" id="GO:0005737">
    <property type="term" value="C:cytoplasm"/>
    <property type="evidence" value="ECO:0007669"/>
    <property type="project" value="UniProtKB-SubCell"/>
</dbReference>
<feature type="binding site" evidence="11">
    <location>
        <position position="132"/>
    </location>
    <ligand>
        <name>Zn(2+)</name>
        <dbReference type="ChEBI" id="CHEBI:29105"/>
    </ligand>
</feature>
<evidence type="ECO:0000256" key="9">
    <source>
        <dbReference type="ARBA" id="ARBA00023125"/>
    </source>
</evidence>
<feature type="binding site" evidence="11">
    <location>
        <position position="90"/>
    </location>
    <ligand>
        <name>Zn(2+)</name>
        <dbReference type="ChEBI" id="CHEBI:29105"/>
    </ligand>
</feature>
<comment type="similarity">
    <text evidence="2">Belongs to the Fur family.</text>
</comment>
<accession>A0A413VEE9</accession>
<dbReference type="Pfam" id="PF01475">
    <property type="entry name" value="FUR"/>
    <property type="match status" value="1"/>
</dbReference>
<evidence type="ECO:0000256" key="2">
    <source>
        <dbReference type="ARBA" id="ARBA00007957"/>
    </source>
</evidence>
<dbReference type="FunFam" id="1.10.10.10:FF:000007">
    <property type="entry name" value="Ferric uptake regulation protein"/>
    <property type="match status" value="1"/>
</dbReference>
<evidence type="ECO:0000256" key="5">
    <source>
        <dbReference type="ARBA" id="ARBA00022491"/>
    </source>
</evidence>
<keyword evidence="4" id="KW-0963">Cytoplasm</keyword>
<feature type="binding site" evidence="12">
    <location>
        <position position="104"/>
    </location>
    <ligand>
        <name>Fe cation</name>
        <dbReference type="ChEBI" id="CHEBI:24875"/>
    </ligand>
</feature>
<comment type="caution">
    <text evidence="13">The sequence shown here is derived from an EMBL/GenBank/DDBJ whole genome shotgun (WGS) entry which is preliminary data.</text>
</comment>
<feature type="binding site" evidence="11">
    <location>
        <position position="93"/>
    </location>
    <ligand>
        <name>Zn(2+)</name>
        <dbReference type="ChEBI" id="CHEBI:29105"/>
    </ligand>
</feature>
<evidence type="ECO:0000313" key="14">
    <source>
        <dbReference type="Proteomes" id="UP000284379"/>
    </source>
</evidence>
<dbReference type="RefSeq" id="WP_122202093.1">
    <property type="nucleotide sequence ID" value="NZ_CABJFV010000020.1"/>
</dbReference>
<name>A0A413VEE9_9BACE</name>
<organism evidence="13 14">
    <name type="scientific">Bacteroides nordii</name>
    <dbReference type="NCBI Taxonomy" id="291645"/>
    <lineage>
        <taxon>Bacteria</taxon>
        <taxon>Pseudomonadati</taxon>
        <taxon>Bacteroidota</taxon>
        <taxon>Bacteroidia</taxon>
        <taxon>Bacteroidales</taxon>
        <taxon>Bacteroidaceae</taxon>
        <taxon>Bacteroides</taxon>
    </lineage>
</organism>
<dbReference type="InterPro" id="IPR043135">
    <property type="entry name" value="Fur_C"/>
</dbReference>
<protein>
    <recommendedName>
        <fullName evidence="3">Ferric uptake regulation protein</fullName>
    </recommendedName>
</protein>
<keyword evidence="7 11" id="KW-0862">Zinc</keyword>
<dbReference type="InterPro" id="IPR036390">
    <property type="entry name" value="WH_DNA-bd_sf"/>
</dbReference>
<dbReference type="GO" id="GO:1900376">
    <property type="term" value="P:regulation of secondary metabolite biosynthetic process"/>
    <property type="evidence" value="ECO:0007669"/>
    <property type="project" value="TreeGrafter"/>
</dbReference>
<keyword evidence="10" id="KW-0804">Transcription</keyword>
<dbReference type="PANTHER" id="PTHR33202">
    <property type="entry name" value="ZINC UPTAKE REGULATION PROTEIN"/>
    <property type="match status" value="1"/>
</dbReference>
<evidence type="ECO:0000313" key="13">
    <source>
        <dbReference type="EMBL" id="RHB31915.1"/>
    </source>
</evidence>
<dbReference type="EMBL" id="QSGO01000020">
    <property type="protein sequence ID" value="RHB31915.1"/>
    <property type="molecule type" value="Genomic_DNA"/>
</dbReference>
<feature type="binding site" evidence="11">
    <location>
        <position position="129"/>
    </location>
    <ligand>
        <name>Zn(2+)</name>
        <dbReference type="ChEBI" id="CHEBI:29105"/>
    </ligand>
</feature>
<keyword evidence="9" id="KW-0238">DNA-binding</keyword>
<evidence type="ECO:0000256" key="10">
    <source>
        <dbReference type="ARBA" id="ARBA00023163"/>
    </source>
</evidence>
<proteinExistence type="inferred from homology"/>
<dbReference type="GO" id="GO:0003700">
    <property type="term" value="F:DNA-binding transcription factor activity"/>
    <property type="evidence" value="ECO:0007669"/>
    <property type="project" value="InterPro"/>
</dbReference>
<reference evidence="13 14" key="1">
    <citation type="submission" date="2018-08" db="EMBL/GenBank/DDBJ databases">
        <title>A genome reference for cultivated species of the human gut microbiota.</title>
        <authorList>
            <person name="Zou Y."/>
            <person name="Xue W."/>
            <person name="Luo G."/>
        </authorList>
    </citation>
    <scope>NUCLEOTIDE SEQUENCE [LARGE SCALE GENOMIC DNA]</scope>
    <source>
        <strain evidence="13 14">AM40-30BH</strain>
    </source>
</reference>
<evidence type="ECO:0000256" key="1">
    <source>
        <dbReference type="ARBA" id="ARBA00004496"/>
    </source>
</evidence>
<dbReference type="GO" id="GO:0000976">
    <property type="term" value="F:transcription cis-regulatory region binding"/>
    <property type="evidence" value="ECO:0007669"/>
    <property type="project" value="TreeGrafter"/>
</dbReference>
<evidence type="ECO:0000256" key="6">
    <source>
        <dbReference type="ARBA" id="ARBA00022723"/>
    </source>
</evidence>
<keyword evidence="6 11" id="KW-0479">Metal-binding</keyword>
<comment type="cofactor">
    <cofactor evidence="12">
        <name>Mn(2+)</name>
        <dbReference type="ChEBI" id="CHEBI:29035"/>
    </cofactor>
    <cofactor evidence="12">
        <name>Fe(2+)</name>
        <dbReference type="ChEBI" id="CHEBI:29033"/>
    </cofactor>
    <text evidence="12">Binds 1 Mn(2+) or Fe(2+) ion per subunit.</text>
</comment>
<evidence type="ECO:0000256" key="7">
    <source>
        <dbReference type="ARBA" id="ARBA00022833"/>
    </source>
</evidence>
<sequence length="139" mass="16118">MKPYNRLLEYNIKPSMQRIAIMEYLMEHRTHPSADEIYTALSPSMPTLSKTTVYNTLKLFAEQGAALMLTIDERNANFDADTSPHAHFICKRCGNIYDLELPIEIKEVIGLQMDGHEITEMHYYYKGICKNCLKNIRID</sequence>
<evidence type="ECO:0000256" key="8">
    <source>
        <dbReference type="ARBA" id="ARBA00023015"/>
    </source>
</evidence>